<dbReference type="GO" id="GO:0016020">
    <property type="term" value="C:membrane"/>
    <property type="evidence" value="ECO:0007669"/>
    <property type="project" value="UniProtKB-SubCell"/>
</dbReference>
<feature type="transmembrane region" description="Helical" evidence="5">
    <location>
        <begin position="357"/>
        <end position="379"/>
    </location>
</feature>
<evidence type="ECO:0000256" key="3">
    <source>
        <dbReference type="ARBA" id="ARBA00022989"/>
    </source>
</evidence>
<comment type="subcellular location">
    <subcellularLocation>
        <location evidence="1">Membrane</location>
        <topology evidence="1">Multi-pass membrane protein</topology>
    </subcellularLocation>
</comment>
<evidence type="ECO:0000313" key="8">
    <source>
        <dbReference type="Proteomes" id="UP000710385"/>
    </source>
</evidence>
<feature type="transmembrane region" description="Helical" evidence="5">
    <location>
        <begin position="131"/>
        <end position="152"/>
    </location>
</feature>
<evidence type="ECO:0000256" key="2">
    <source>
        <dbReference type="ARBA" id="ARBA00022692"/>
    </source>
</evidence>
<comment type="caution">
    <text evidence="7">The sequence shown here is derived from an EMBL/GenBank/DDBJ whole genome shotgun (WGS) entry which is preliminary data.</text>
</comment>
<keyword evidence="3 5" id="KW-1133">Transmembrane helix</keyword>
<evidence type="ECO:0000259" key="6">
    <source>
        <dbReference type="Pfam" id="PF04932"/>
    </source>
</evidence>
<dbReference type="InterPro" id="IPR051533">
    <property type="entry name" value="WaaL-like"/>
</dbReference>
<keyword evidence="4 5" id="KW-0472">Membrane</keyword>
<feature type="transmembrane region" description="Helical" evidence="5">
    <location>
        <begin position="431"/>
        <end position="450"/>
    </location>
</feature>
<proteinExistence type="predicted"/>
<evidence type="ECO:0000256" key="5">
    <source>
        <dbReference type="SAM" id="Phobius"/>
    </source>
</evidence>
<accession>A0A928TW40</accession>
<evidence type="ECO:0000313" key="7">
    <source>
        <dbReference type="EMBL" id="MBE7525470.1"/>
    </source>
</evidence>
<evidence type="ECO:0000256" key="1">
    <source>
        <dbReference type="ARBA" id="ARBA00004141"/>
    </source>
</evidence>
<feature type="transmembrane region" description="Helical" evidence="5">
    <location>
        <begin position="97"/>
        <end position="119"/>
    </location>
</feature>
<organism evidence="7 8">
    <name type="scientific">candidate division WWE3 bacterium</name>
    <dbReference type="NCBI Taxonomy" id="2053526"/>
    <lineage>
        <taxon>Bacteria</taxon>
        <taxon>Katanobacteria</taxon>
    </lineage>
</organism>
<feature type="transmembrane region" description="Helical" evidence="5">
    <location>
        <begin position="20"/>
        <end position="53"/>
    </location>
</feature>
<dbReference type="PANTHER" id="PTHR37422">
    <property type="entry name" value="TEICHURONIC ACID BIOSYNTHESIS PROTEIN TUAE"/>
    <property type="match status" value="1"/>
</dbReference>
<keyword evidence="2 5" id="KW-0812">Transmembrane</keyword>
<feature type="transmembrane region" description="Helical" evidence="5">
    <location>
        <begin position="391"/>
        <end position="411"/>
    </location>
</feature>
<sequence>MHSSEHQAVHAKTHSLQTLGWGMFAILIVAAVFISSGMPLGIVTILGGIAAILFAFTYPYAAFGLFVALIPFLGLFVHLPTGSFAIGERAFGGAIDVLVGEVVAMVLMISWGLKVLFLWVRRHDVNWKPWLPLLLPMSGILLAHLASVFSSFQPDPVLVLKYTLRPVFWSYLLYVALTVNFIRSARRLRMALGIAAGTGIFMAVLGFLSLGLTDQSGQLLPRARPLPIFGTHALGENHNLLAEWLSVTIPFTIALMYMARGRARRLLVVAAIFQTAIALLTFARTVWIVLLFEAVLLGWFVWREQLKRYASAALIGLLLLLPLGISMIAFSSTPLVQSSTSTRLMLSEIAFNTWMQSPWIGAGAGTFVERVGSAAVFVIEYGNPLDSHGWIQKLLAEVGLLGLAAVAWLVWETGIFVRKTLPRFRARSSEWNVFVILAIGAAGALVYQLFNTNYWTGKLWFPLGILLASSRALLSRQKRPEADPIHE</sequence>
<gene>
    <name evidence="7" type="ORF">HS096_03755</name>
</gene>
<name>A0A928TW40_UNCKA</name>
<protein>
    <recommendedName>
        <fullName evidence="6">O-antigen ligase-related domain-containing protein</fullName>
    </recommendedName>
</protein>
<feature type="transmembrane region" description="Helical" evidence="5">
    <location>
        <begin position="241"/>
        <end position="259"/>
    </location>
</feature>
<feature type="transmembrane region" description="Helical" evidence="5">
    <location>
        <begin position="164"/>
        <end position="183"/>
    </location>
</feature>
<feature type="transmembrane region" description="Helical" evidence="5">
    <location>
        <begin position="190"/>
        <end position="212"/>
    </location>
</feature>
<feature type="domain" description="O-antigen ligase-related" evidence="6">
    <location>
        <begin position="270"/>
        <end position="406"/>
    </location>
</feature>
<feature type="transmembrane region" description="Helical" evidence="5">
    <location>
        <begin position="266"/>
        <end position="292"/>
    </location>
</feature>
<dbReference type="PANTHER" id="PTHR37422:SF13">
    <property type="entry name" value="LIPOPOLYSACCHARIDE BIOSYNTHESIS PROTEIN PA4999-RELATED"/>
    <property type="match status" value="1"/>
</dbReference>
<dbReference type="Proteomes" id="UP000710385">
    <property type="component" value="Unassembled WGS sequence"/>
</dbReference>
<evidence type="ECO:0000256" key="4">
    <source>
        <dbReference type="ARBA" id="ARBA00023136"/>
    </source>
</evidence>
<reference evidence="7" key="1">
    <citation type="submission" date="2020-05" db="EMBL/GenBank/DDBJ databases">
        <title>High-Quality Genomes of Partial-Nitritation/Anammox System by Hierarchical Clustering Based Hybrid Assembly.</title>
        <authorList>
            <person name="Liu L."/>
            <person name="Wang Y."/>
            <person name="Che Y."/>
            <person name="Chen Y."/>
            <person name="Xia Y."/>
            <person name="Luo R."/>
            <person name="Cheng S.H."/>
            <person name="Zheng C."/>
            <person name="Zhang T."/>
        </authorList>
    </citation>
    <scope>NUCLEOTIDE SEQUENCE</scope>
    <source>
        <strain evidence="7">H1_PAT1</strain>
    </source>
</reference>
<dbReference type="Pfam" id="PF04932">
    <property type="entry name" value="Wzy_C"/>
    <property type="match status" value="1"/>
</dbReference>
<dbReference type="EMBL" id="JABTTY010000001">
    <property type="protein sequence ID" value="MBE7525470.1"/>
    <property type="molecule type" value="Genomic_DNA"/>
</dbReference>
<feature type="transmembrane region" description="Helical" evidence="5">
    <location>
        <begin position="60"/>
        <end position="77"/>
    </location>
</feature>
<dbReference type="InterPro" id="IPR007016">
    <property type="entry name" value="O-antigen_ligase-rel_domated"/>
</dbReference>
<dbReference type="AlphaFoldDB" id="A0A928TW40"/>
<feature type="transmembrane region" description="Helical" evidence="5">
    <location>
        <begin position="312"/>
        <end position="336"/>
    </location>
</feature>